<keyword evidence="8" id="KW-1185">Reference proteome</keyword>
<evidence type="ECO:0000256" key="4">
    <source>
        <dbReference type="ARBA" id="ARBA00022969"/>
    </source>
</evidence>
<organism evidence="7 8">
    <name type="scientific">Streptomyces gibsoniae</name>
    <dbReference type="NCBI Taxonomy" id="3075529"/>
    <lineage>
        <taxon>Bacteria</taxon>
        <taxon>Bacillati</taxon>
        <taxon>Actinomycetota</taxon>
        <taxon>Actinomycetes</taxon>
        <taxon>Kitasatosporales</taxon>
        <taxon>Streptomycetaceae</taxon>
        <taxon>Streptomyces</taxon>
    </lineage>
</organism>
<protein>
    <submittedName>
        <fullName evidence="7">SsgA family sporulation/cell division regulator</fullName>
    </submittedName>
</protein>
<gene>
    <name evidence="7" type="ORF">RM764_03220</name>
</gene>
<dbReference type="Proteomes" id="UP001183809">
    <property type="component" value="Unassembled WGS sequence"/>
</dbReference>
<dbReference type="EMBL" id="JAVREY010000002">
    <property type="protein sequence ID" value="MDT0462025.1"/>
    <property type="molecule type" value="Genomic_DNA"/>
</dbReference>
<evidence type="ECO:0000256" key="5">
    <source>
        <dbReference type="ARBA" id="ARBA00023210"/>
    </source>
</evidence>
<evidence type="ECO:0000313" key="8">
    <source>
        <dbReference type="Proteomes" id="UP001183809"/>
    </source>
</evidence>
<dbReference type="Pfam" id="PF04686">
    <property type="entry name" value="SsgA"/>
    <property type="match status" value="1"/>
</dbReference>
<keyword evidence="6" id="KW-0131">Cell cycle</keyword>
<evidence type="ECO:0000256" key="6">
    <source>
        <dbReference type="ARBA" id="ARBA00023306"/>
    </source>
</evidence>
<dbReference type="Gene3D" id="2.30.31.20">
    <property type="entry name" value="Sporulation-specific cell division protein SsgB"/>
    <property type="match status" value="1"/>
</dbReference>
<comment type="caution">
    <text evidence="7">The sequence shown here is derived from an EMBL/GenBank/DDBJ whole genome shotgun (WGS) entry which is preliminary data.</text>
</comment>
<evidence type="ECO:0000256" key="3">
    <source>
        <dbReference type="ARBA" id="ARBA00022618"/>
    </source>
</evidence>
<dbReference type="InterPro" id="IPR006776">
    <property type="entry name" value="SsgB"/>
</dbReference>
<accession>A0ABU2TM52</accession>
<dbReference type="RefSeq" id="WP_311691590.1">
    <property type="nucleotide sequence ID" value="NZ_JAVREY010000002.1"/>
</dbReference>
<proteinExistence type="inferred from homology"/>
<keyword evidence="4" id="KW-0749">Sporulation</keyword>
<evidence type="ECO:0000256" key="2">
    <source>
        <dbReference type="ARBA" id="ARBA00009323"/>
    </source>
</evidence>
<dbReference type="InterPro" id="IPR038658">
    <property type="entry name" value="SsgB_sf"/>
</dbReference>
<keyword evidence="5" id="KW-0717">Septation</keyword>
<reference evidence="8" key="1">
    <citation type="submission" date="2023-07" db="EMBL/GenBank/DDBJ databases">
        <title>30 novel species of actinomycetes from the DSMZ collection.</title>
        <authorList>
            <person name="Nouioui I."/>
        </authorList>
    </citation>
    <scope>NUCLEOTIDE SEQUENCE [LARGE SCALE GENOMIC DNA]</scope>
    <source>
        <strain evidence="8">DSM 41699</strain>
    </source>
</reference>
<sequence>MRQIPSGAAHRRSITFRLKVEVAVAPDGRVPLPAELRYDRTDPYAVRLALGTPSPLCVEWVFARSLLADGLRRSTGSGDVLVIPPRDRRPEAIRVILRSGTGSAVLEIAQSAVAAFLRQTEAVVPQGHEHDHIDLDDLVARLTARGG</sequence>
<evidence type="ECO:0000256" key="1">
    <source>
        <dbReference type="ARBA" id="ARBA00004431"/>
    </source>
</evidence>
<comment type="similarity">
    <text evidence="2">Belongs to the SsgA family.</text>
</comment>
<comment type="subcellular location">
    <subcellularLocation>
        <location evidence="1">Cell septum</location>
    </subcellularLocation>
</comment>
<keyword evidence="3" id="KW-0132">Cell division</keyword>
<evidence type="ECO:0000313" key="7">
    <source>
        <dbReference type="EMBL" id="MDT0462025.1"/>
    </source>
</evidence>
<name>A0ABU2TM52_9ACTN</name>